<evidence type="ECO:0000313" key="1">
    <source>
        <dbReference type="EMBL" id="CDM36626.1"/>
    </source>
</evidence>
<evidence type="ECO:0000313" key="2">
    <source>
        <dbReference type="Proteomes" id="UP000030686"/>
    </source>
</evidence>
<organism evidence="1 2">
    <name type="scientific">Penicillium roqueforti (strain FM164)</name>
    <dbReference type="NCBI Taxonomy" id="1365484"/>
    <lineage>
        <taxon>Eukaryota</taxon>
        <taxon>Fungi</taxon>
        <taxon>Dikarya</taxon>
        <taxon>Ascomycota</taxon>
        <taxon>Pezizomycotina</taxon>
        <taxon>Eurotiomycetes</taxon>
        <taxon>Eurotiomycetidae</taxon>
        <taxon>Eurotiales</taxon>
        <taxon>Aspergillaceae</taxon>
        <taxon>Penicillium</taxon>
    </lineage>
</organism>
<protein>
    <submittedName>
        <fullName evidence="1">Uncharacterized protein</fullName>
    </submittedName>
</protein>
<proteinExistence type="predicted"/>
<dbReference type="EMBL" id="HG792019">
    <property type="protein sequence ID" value="CDM36626.1"/>
    <property type="molecule type" value="Genomic_DNA"/>
</dbReference>
<sequence>MLLESLGILRLPDRRSPIRALHYYQGEGDWMDFLEEGDDDELLLSLMSA</sequence>
<reference evidence="1" key="1">
    <citation type="journal article" date="2014" name="Nat. Commun.">
        <title>Multiple recent horizontal transfers of a large genomic region in cheese making fungi.</title>
        <authorList>
            <person name="Cheeseman K."/>
            <person name="Ropars J."/>
            <person name="Renault P."/>
            <person name="Dupont J."/>
            <person name="Gouzy J."/>
            <person name="Branca A."/>
            <person name="Abraham A.L."/>
            <person name="Ceppi M."/>
            <person name="Conseiller E."/>
            <person name="Debuchy R."/>
            <person name="Malagnac F."/>
            <person name="Goarin A."/>
            <person name="Silar P."/>
            <person name="Lacoste S."/>
            <person name="Sallet E."/>
            <person name="Bensimon A."/>
            <person name="Giraud T."/>
            <person name="Brygoo Y."/>
        </authorList>
    </citation>
    <scope>NUCLEOTIDE SEQUENCE [LARGE SCALE GENOMIC DNA]</scope>
    <source>
        <strain evidence="1">FM164</strain>
    </source>
</reference>
<dbReference type="Proteomes" id="UP000030686">
    <property type="component" value="Unassembled WGS sequence"/>
</dbReference>
<gene>
    <name evidence="1" type="ORF">PROQFM164_S05g000459</name>
</gene>
<keyword evidence="2" id="KW-1185">Reference proteome</keyword>
<dbReference type="AlphaFoldDB" id="W6QKU3"/>
<accession>W6QKU3</accession>
<name>W6QKU3_PENRF</name>